<gene>
    <name evidence="2" type="primary">NS3</name>
</gene>
<keyword evidence="1" id="KW-0472">Membrane</keyword>
<accession>A0A7L7YQG5</accession>
<reference evidence="2" key="1">
    <citation type="submission" date="2020-07" db="EMBL/GenBank/DDBJ databases">
        <title>Diversity of sea star-associated densoviruses and transcribed endogenized viral elements of densovirus origin.</title>
        <authorList>
            <person name="Jackson E.W."/>
            <person name="Hewson I."/>
        </authorList>
    </citation>
    <scope>NUCLEOTIDE SEQUENCE</scope>
</reference>
<evidence type="ECO:0000256" key="1">
    <source>
        <dbReference type="SAM" id="Phobius"/>
    </source>
</evidence>
<protein>
    <submittedName>
        <fullName evidence="2">NS3</fullName>
    </submittedName>
</protein>
<dbReference type="EMBL" id="MT733027">
    <property type="protein sequence ID" value="QOD39514.1"/>
    <property type="molecule type" value="Genomic_DNA"/>
</dbReference>
<evidence type="ECO:0000313" key="2">
    <source>
        <dbReference type="EMBL" id="QOD39514.1"/>
    </source>
</evidence>
<proteinExistence type="predicted"/>
<organism evidence="2">
    <name type="scientific">uncultured densovirus</name>
    <dbReference type="NCBI Taxonomy" id="748192"/>
    <lineage>
        <taxon>Viruses</taxon>
        <taxon>Monodnaviria</taxon>
        <taxon>Shotokuvirae</taxon>
        <taxon>Cossaviricota</taxon>
        <taxon>Quintoviricetes</taxon>
        <taxon>Piccovirales</taxon>
        <taxon>Parvoviridae</taxon>
        <taxon>Densovirinae</taxon>
        <taxon>environmental samples</taxon>
    </lineage>
</organism>
<keyword evidence="1" id="KW-0812">Transmembrane</keyword>
<feature type="transmembrane region" description="Helical" evidence="1">
    <location>
        <begin position="6"/>
        <end position="24"/>
    </location>
</feature>
<name>A0A7L7YQG5_9VIRU</name>
<sequence length="306" mass="35417">MVITRVLLYILYIINSCCLAGNWFGGYLERGYIRGVCCENIHSRSSTCRDNWVRMDNCVECGLSANGSQLHKHCWDSFFANNEEVAQLMAGAEEELPSEELPILQRTTPLSMDVVDEQMEYYGEMAEDHEEENRRETYSIEDFPKSLLFFNNKRGVVGNKISINRYVTGAVRLESYRLMIQKWNIIIRVPKVSMVIECRWNLQVGEVYHVGCVPESSRDVVTKACIKIVEFERQDFSEYMRDNLEYFFCGDCSYSICDNYVDWEPYVTGRAYAALKQKHVMIEARMGSDIKFALEVSENALLSTDE</sequence>
<keyword evidence="1" id="KW-1133">Transmembrane helix</keyword>